<dbReference type="InterPro" id="IPR021323">
    <property type="entry name" value="DUF2927"/>
</dbReference>
<dbReference type="RefSeq" id="WP_209360137.1">
    <property type="nucleotide sequence ID" value="NZ_JAGISH010000003.1"/>
</dbReference>
<evidence type="ECO:0000313" key="4">
    <source>
        <dbReference type="Proteomes" id="UP000675940"/>
    </source>
</evidence>
<proteinExistence type="predicted"/>
<protein>
    <submittedName>
        <fullName evidence="3">DUF2927 domain-containing protein</fullName>
    </submittedName>
</protein>
<name>A0A940S0Q9_9RHOB</name>
<keyword evidence="4" id="KW-1185">Reference proteome</keyword>
<accession>A0A940S0Q9</accession>
<reference evidence="3" key="1">
    <citation type="submission" date="2021-03" db="EMBL/GenBank/DDBJ databases">
        <title>Sagittula salina sp. nov. strain M10.9X isolated from the marine waste.</title>
        <authorList>
            <person name="Satari L."/>
            <person name="Molina-Menor E."/>
            <person name="Vidal-Verdu A."/>
            <person name="Pascual J."/>
            <person name="Pereto J."/>
            <person name="Porcar M."/>
        </authorList>
    </citation>
    <scope>NUCLEOTIDE SEQUENCE</scope>
    <source>
        <strain evidence="3">M10.9X</strain>
    </source>
</reference>
<feature type="signal peptide" evidence="2">
    <location>
        <begin position="1"/>
        <end position="20"/>
    </location>
</feature>
<evidence type="ECO:0000313" key="3">
    <source>
        <dbReference type="EMBL" id="MBP0482282.1"/>
    </source>
</evidence>
<dbReference type="EMBL" id="JAGISH010000003">
    <property type="protein sequence ID" value="MBP0482282.1"/>
    <property type="molecule type" value="Genomic_DNA"/>
</dbReference>
<organism evidence="3 4">
    <name type="scientific">Sagittula salina</name>
    <dbReference type="NCBI Taxonomy" id="2820268"/>
    <lineage>
        <taxon>Bacteria</taxon>
        <taxon>Pseudomonadati</taxon>
        <taxon>Pseudomonadota</taxon>
        <taxon>Alphaproteobacteria</taxon>
        <taxon>Rhodobacterales</taxon>
        <taxon>Roseobacteraceae</taxon>
        <taxon>Sagittula</taxon>
    </lineage>
</organism>
<dbReference type="Proteomes" id="UP000675940">
    <property type="component" value="Unassembled WGS sequence"/>
</dbReference>
<sequence>MTRRSKALAFLCCVALTGCATSPIAPRQTTITPEARPAGVVAPRPAAPAGPEQSAASREMAAYYSRVQTDLLAQGLLRTDGGGPDAPFTDTMLVRNFMAVALQEEYVRGQGLRPSGGAASAVKKWTQPVRLHTEFTPNVPVDQRGWDTAEVTKFANRLRGITGHDIAVTPKSANFHVIFAAQDDHGYVADRIRQIVPDVNPSALRLLRNLPRGIHCLVVAFATENGGYDYGSAVAVIRSEHPELMRRSCIHEELSQGFGLTNDSPTARPSIFNDDDEFAYLTTQDAMMLQILYDPRLRPGMRAEQALPIVQERATALTGGDTPT</sequence>
<comment type="caution">
    <text evidence="3">The sequence shown here is derived from an EMBL/GenBank/DDBJ whole genome shotgun (WGS) entry which is preliminary data.</text>
</comment>
<keyword evidence="2" id="KW-0732">Signal</keyword>
<feature type="compositionally biased region" description="Low complexity" evidence="1">
    <location>
        <begin position="33"/>
        <end position="52"/>
    </location>
</feature>
<dbReference type="PROSITE" id="PS51257">
    <property type="entry name" value="PROKAR_LIPOPROTEIN"/>
    <property type="match status" value="1"/>
</dbReference>
<gene>
    <name evidence="3" type="ORF">J5474_07230</name>
</gene>
<dbReference type="AlphaFoldDB" id="A0A940S0Q9"/>
<feature type="chain" id="PRO_5038104261" evidence="2">
    <location>
        <begin position="21"/>
        <end position="324"/>
    </location>
</feature>
<evidence type="ECO:0000256" key="1">
    <source>
        <dbReference type="SAM" id="MobiDB-lite"/>
    </source>
</evidence>
<feature type="region of interest" description="Disordered" evidence="1">
    <location>
        <begin position="30"/>
        <end position="54"/>
    </location>
</feature>
<dbReference type="Pfam" id="PF11150">
    <property type="entry name" value="DUF2927"/>
    <property type="match status" value="1"/>
</dbReference>
<evidence type="ECO:0000256" key="2">
    <source>
        <dbReference type="SAM" id="SignalP"/>
    </source>
</evidence>